<feature type="compositionally biased region" description="Low complexity" evidence="5">
    <location>
        <begin position="215"/>
        <end position="227"/>
    </location>
</feature>
<dbReference type="PANTHER" id="PTHR13489">
    <property type="entry name" value="MINI-CHROMOSOME MAINTENANCE COMPLEX-BINDING PROTEIN"/>
    <property type="match status" value="1"/>
</dbReference>
<protein>
    <recommendedName>
        <fullName evidence="3">Mini-chromosome maintenance complex-binding protein</fullName>
    </recommendedName>
</protein>
<evidence type="ECO:0000256" key="2">
    <source>
        <dbReference type="ARBA" id="ARBA00007925"/>
    </source>
</evidence>
<organism evidence="6 7">
    <name type="scientific">Petrolisthes cinctipes</name>
    <name type="common">Flat porcelain crab</name>
    <dbReference type="NCBI Taxonomy" id="88211"/>
    <lineage>
        <taxon>Eukaryota</taxon>
        <taxon>Metazoa</taxon>
        <taxon>Ecdysozoa</taxon>
        <taxon>Arthropoda</taxon>
        <taxon>Crustacea</taxon>
        <taxon>Multicrustacea</taxon>
        <taxon>Malacostraca</taxon>
        <taxon>Eumalacostraca</taxon>
        <taxon>Eucarida</taxon>
        <taxon>Decapoda</taxon>
        <taxon>Pleocyemata</taxon>
        <taxon>Anomura</taxon>
        <taxon>Galatheoidea</taxon>
        <taxon>Porcellanidae</taxon>
        <taxon>Petrolisthes</taxon>
    </lineage>
</organism>
<evidence type="ECO:0000313" key="7">
    <source>
        <dbReference type="Proteomes" id="UP001286313"/>
    </source>
</evidence>
<dbReference type="AlphaFoldDB" id="A0AAE1BVR0"/>
<dbReference type="GO" id="GO:0006261">
    <property type="term" value="P:DNA-templated DNA replication"/>
    <property type="evidence" value="ECO:0007669"/>
    <property type="project" value="TreeGrafter"/>
</dbReference>
<dbReference type="Proteomes" id="UP001286313">
    <property type="component" value="Unassembled WGS sequence"/>
</dbReference>
<dbReference type="EMBL" id="JAWQEG010005460">
    <property type="protein sequence ID" value="KAK3857946.1"/>
    <property type="molecule type" value="Genomic_DNA"/>
</dbReference>
<evidence type="ECO:0000313" key="6">
    <source>
        <dbReference type="EMBL" id="KAK3857946.1"/>
    </source>
</evidence>
<evidence type="ECO:0000256" key="4">
    <source>
        <dbReference type="ARBA" id="ARBA00023242"/>
    </source>
</evidence>
<gene>
    <name evidence="6" type="ORF">Pcinc_035831</name>
</gene>
<evidence type="ECO:0000256" key="1">
    <source>
        <dbReference type="ARBA" id="ARBA00004123"/>
    </source>
</evidence>
<keyword evidence="7" id="KW-1185">Reference proteome</keyword>
<evidence type="ECO:0000256" key="5">
    <source>
        <dbReference type="SAM" id="MobiDB-lite"/>
    </source>
</evidence>
<feature type="region of interest" description="Disordered" evidence="5">
    <location>
        <begin position="267"/>
        <end position="327"/>
    </location>
</feature>
<comment type="subcellular location">
    <subcellularLocation>
        <location evidence="1">Nucleus</location>
    </subcellularLocation>
</comment>
<accession>A0AAE1BVR0</accession>
<feature type="compositionally biased region" description="Polar residues" evidence="5">
    <location>
        <begin position="148"/>
        <end position="159"/>
    </location>
</feature>
<reference evidence="6" key="1">
    <citation type="submission" date="2023-10" db="EMBL/GenBank/DDBJ databases">
        <title>Genome assemblies of two species of porcelain crab, Petrolisthes cinctipes and Petrolisthes manimaculis (Anomura: Porcellanidae).</title>
        <authorList>
            <person name="Angst P."/>
        </authorList>
    </citation>
    <scope>NUCLEOTIDE SEQUENCE</scope>
    <source>
        <strain evidence="6">PB745_01</strain>
        <tissue evidence="6">Gill</tissue>
    </source>
</reference>
<evidence type="ECO:0000256" key="3">
    <source>
        <dbReference type="ARBA" id="ARBA00015405"/>
    </source>
</evidence>
<feature type="region of interest" description="Disordered" evidence="5">
    <location>
        <begin position="148"/>
        <end position="232"/>
    </location>
</feature>
<dbReference type="PANTHER" id="PTHR13489:SF0">
    <property type="entry name" value="MINI-CHROMOSOME MAINTENANCE COMPLEX-BINDING PROTEIN"/>
    <property type="match status" value="1"/>
</dbReference>
<dbReference type="Pfam" id="PF09739">
    <property type="entry name" value="MCM_bind"/>
    <property type="match status" value="1"/>
</dbReference>
<dbReference type="GO" id="GO:0003682">
    <property type="term" value="F:chromatin binding"/>
    <property type="evidence" value="ECO:0007669"/>
    <property type="project" value="TreeGrafter"/>
</dbReference>
<dbReference type="InterPro" id="IPR019140">
    <property type="entry name" value="MCM_complex-bd"/>
</dbReference>
<keyword evidence="4" id="KW-0539">Nucleus</keyword>
<comment type="caution">
    <text evidence="6">The sequence shown here is derived from an EMBL/GenBank/DDBJ whole genome shotgun (WGS) entry which is preliminary data.</text>
</comment>
<name>A0AAE1BVR0_PETCI</name>
<comment type="similarity">
    <text evidence="2">Belongs to the MCMBP family.</text>
</comment>
<proteinExistence type="inferred from homology"/>
<dbReference type="GO" id="GO:0005634">
    <property type="term" value="C:nucleus"/>
    <property type="evidence" value="ECO:0007669"/>
    <property type="project" value="UniProtKB-SubCell"/>
</dbReference>
<sequence>MPGIDDWAFTPHRMIDRIFEECGPDGPWRDNVKEYFEQELSQQTTLKKLPWLNETPLHQLRPNQLVRYRGMVQDMFNNEFYPDVYQVRDSSGKTRLQAGRYRDITECGVGESIVLDGKECVTEERLIYYCVPIPGESDWVKQIYQERNPTQPEASTSTPRPKRPAGEESDSGEGAATIEPMECMDDNASSSTNNTNKRTKVESESPAVTTQSGEPTPATTTPTSTPTLNFPLPGMTGTPCLVKMYGNQSFSLNKVVEMVGILSVDPALAPTPGQNDSQPRGMEVEEEAVHSPPPSLVPRLHVLSSHSPPHTNPLLPDVPPEPCQPRESRETLRRVLNEACLGDDLAAEFLICNLISSVYSWKDVVPLGKFSMNLSGIRQSLLDQEYTNRLYSLLSRLVTLSHCFPMTLSTMNSNTIIPRKDYDANRLVTGILQLPEHLHLVLDETRLTAGQLDAQGVHNVTALGNLINWQKVDYDFRFYKLEQHANVPVLILSEGRSMITCDLEVKLEPQHTDVTGAFNRVEALLTPETLTDIRTYITTTRLHEYSISQAMQKMVQDEFVESRKTDDGISADDLHRFLVLAKYVAVSCGELTLNADLWRSAKILEQTRKARLNHSDNQ</sequence>